<protein>
    <submittedName>
        <fullName evidence="2">GNAT family N-acetyltransferase</fullName>
    </submittedName>
</protein>
<evidence type="ECO:0000313" key="3">
    <source>
        <dbReference type="Proteomes" id="UP000235916"/>
    </source>
</evidence>
<dbReference type="EMBL" id="POSP01000003">
    <property type="protein sequence ID" value="PND38961.1"/>
    <property type="molecule type" value="Genomic_DNA"/>
</dbReference>
<organism evidence="2 3">
    <name type="scientific">Kinneretia aquatilis</name>
    <dbReference type="NCBI Taxonomy" id="2070761"/>
    <lineage>
        <taxon>Bacteria</taxon>
        <taxon>Pseudomonadati</taxon>
        <taxon>Pseudomonadota</taxon>
        <taxon>Betaproteobacteria</taxon>
        <taxon>Burkholderiales</taxon>
        <taxon>Sphaerotilaceae</taxon>
        <taxon>Roseateles</taxon>
    </lineage>
</organism>
<dbReference type="AlphaFoldDB" id="A0A2N8KZV0"/>
<accession>A0A2N8KZV0</accession>
<dbReference type="Pfam" id="PF13480">
    <property type="entry name" value="Acetyltransf_6"/>
    <property type="match status" value="1"/>
</dbReference>
<evidence type="ECO:0000313" key="2">
    <source>
        <dbReference type="EMBL" id="PND38961.1"/>
    </source>
</evidence>
<dbReference type="OrthoDB" id="208468at2"/>
<comment type="caution">
    <text evidence="2">The sequence shown here is derived from an EMBL/GenBank/DDBJ whole genome shotgun (WGS) entry which is preliminary data.</text>
</comment>
<dbReference type="GO" id="GO:0016740">
    <property type="term" value="F:transferase activity"/>
    <property type="evidence" value="ECO:0007669"/>
    <property type="project" value="UniProtKB-KW"/>
</dbReference>
<name>A0A2N8KZV0_9BURK</name>
<evidence type="ECO:0000259" key="1">
    <source>
        <dbReference type="Pfam" id="PF13480"/>
    </source>
</evidence>
<feature type="domain" description="BioF2-like acetyltransferase" evidence="1">
    <location>
        <begin position="106"/>
        <end position="253"/>
    </location>
</feature>
<sequence length="312" mass="36297">MNSWFVAQVPFKFQFSDWTWFRFNLNLQCSQVRLSDPGEPVLQPVAPDRALPADCAGYLIRSLPVQATLPVLSTQGDYLVYVRQHYPRYFIDLNQSFEDYKAKFSAKTRSTINRKIKKFAEHCGGSLDWRQYTRPEEMGEFLKLARQVSALTYQEKLLDAGIPNSEAFTAEVMQLAAQDLVRAYIIFHEGKPVSYLYCPIEEGVLVYSYLGYDPSFMKLSVGTVLQWQALETIFAEGKHKYFDFTEGESEHKKLFATGHRQCADVFFIRRSLAHWLLVQGHRHFNAAVEKFGEFLERHNLKTRIRQWMRFGA</sequence>
<dbReference type="SUPFAM" id="SSF55729">
    <property type="entry name" value="Acyl-CoA N-acyltransferases (Nat)"/>
    <property type="match status" value="1"/>
</dbReference>
<keyword evidence="2" id="KW-0808">Transferase</keyword>
<dbReference type="Gene3D" id="3.40.630.30">
    <property type="match status" value="1"/>
</dbReference>
<dbReference type="Proteomes" id="UP000235916">
    <property type="component" value="Unassembled WGS sequence"/>
</dbReference>
<keyword evidence="3" id="KW-1185">Reference proteome</keyword>
<reference evidence="2 3" key="1">
    <citation type="submission" date="2018-01" db="EMBL/GenBank/DDBJ databases">
        <title>Draft genome sequence of Paucibacter aquatile CR182 isolated from freshwater of the Nakdong River.</title>
        <authorList>
            <person name="Choi A."/>
            <person name="Chung E.J."/>
        </authorList>
    </citation>
    <scope>NUCLEOTIDE SEQUENCE [LARGE SCALE GENOMIC DNA]</scope>
    <source>
        <strain evidence="2 3">CR182</strain>
    </source>
</reference>
<dbReference type="InterPro" id="IPR038740">
    <property type="entry name" value="BioF2-like_GNAT_dom"/>
</dbReference>
<dbReference type="InterPro" id="IPR016181">
    <property type="entry name" value="Acyl_CoA_acyltransferase"/>
</dbReference>
<proteinExistence type="predicted"/>
<gene>
    <name evidence="2" type="ORF">C1O66_16455</name>
</gene>